<accession>A0A3M5SYQ7</accession>
<feature type="region of interest" description="Disordered" evidence="1">
    <location>
        <begin position="24"/>
        <end position="52"/>
    </location>
</feature>
<protein>
    <submittedName>
        <fullName evidence="2">Uncharacterized protein</fullName>
    </submittedName>
</protein>
<comment type="caution">
    <text evidence="2">The sequence shown here is derived from an EMBL/GenBank/DDBJ whole genome shotgun (WGS) entry which is preliminary data.</text>
</comment>
<reference evidence="2 3" key="1">
    <citation type="submission" date="2018-08" db="EMBL/GenBank/DDBJ databases">
        <title>Recombination of ecologically and evolutionarily significant loci maintains genetic cohesion in the Pseudomonas syringae species complex.</title>
        <authorList>
            <person name="Dillon M."/>
            <person name="Thakur S."/>
            <person name="Almeida R.N.D."/>
            <person name="Weir B.S."/>
            <person name="Guttman D.S."/>
        </authorList>
    </citation>
    <scope>NUCLEOTIDE SEQUENCE [LARGE SCALE GENOMIC DNA]</scope>
    <source>
        <strain evidence="2 3">ICMP 9749</strain>
    </source>
</reference>
<sequence length="157" mass="17154">MTGAAIRIAHEDAGSNTLLSEALPASSRASKLPRPSARIRSGLVHSDAPDAEQASARRAWERTCSRKLYSGRYIFSGCSGPFANKFAHGLRPESEADLYIAMHRAQSRLLPAGRGCDRGGDPHCSRRRWFKHPIIRGSTGLFASKLAPTKFAYEVCI</sequence>
<evidence type="ECO:0000256" key="1">
    <source>
        <dbReference type="SAM" id="MobiDB-lite"/>
    </source>
</evidence>
<organism evidence="2 3">
    <name type="scientific">Pseudomonas avellanae</name>
    <dbReference type="NCBI Taxonomy" id="46257"/>
    <lineage>
        <taxon>Bacteria</taxon>
        <taxon>Pseudomonadati</taxon>
        <taxon>Pseudomonadota</taxon>
        <taxon>Gammaproteobacteria</taxon>
        <taxon>Pseudomonadales</taxon>
        <taxon>Pseudomonadaceae</taxon>
        <taxon>Pseudomonas</taxon>
    </lineage>
</organism>
<gene>
    <name evidence="2" type="ORF">ALP32_200402</name>
</gene>
<dbReference type="Proteomes" id="UP000281514">
    <property type="component" value="Unassembled WGS sequence"/>
</dbReference>
<name>A0A3M5SYQ7_9PSED</name>
<evidence type="ECO:0000313" key="3">
    <source>
        <dbReference type="Proteomes" id="UP000281514"/>
    </source>
</evidence>
<proteinExistence type="predicted"/>
<evidence type="ECO:0000313" key="2">
    <source>
        <dbReference type="EMBL" id="RMU25888.1"/>
    </source>
</evidence>
<dbReference type="EMBL" id="RBTX01000625">
    <property type="protein sequence ID" value="RMU25888.1"/>
    <property type="molecule type" value="Genomic_DNA"/>
</dbReference>
<dbReference type="AlphaFoldDB" id="A0A3M5SYQ7"/>